<feature type="region of interest" description="Disordered" evidence="1">
    <location>
        <begin position="246"/>
        <end position="278"/>
    </location>
</feature>
<reference evidence="2" key="1">
    <citation type="submission" date="2019-03" db="EMBL/GenBank/DDBJ databases">
        <title>Improved annotation for the trematode Fasciola hepatica.</title>
        <authorList>
            <person name="Choi Y.-J."/>
            <person name="Martin J."/>
            <person name="Mitreva M."/>
        </authorList>
    </citation>
    <scope>NUCLEOTIDE SEQUENCE [LARGE SCALE GENOMIC DNA]</scope>
</reference>
<feature type="compositionally biased region" description="Basic and acidic residues" evidence="1">
    <location>
        <begin position="85"/>
        <end position="104"/>
    </location>
</feature>
<dbReference type="Proteomes" id="UP000230066">
    <property type="component" value="Unassembled WGS sequence"/>
</dbReference>
<organism evidence="2 3">
    <name type="scientific">Fasciola hepatica</name>
    <name type="common">Liver fluke</name>
    <dbReference type="NCBI Taxonomy" id="6192"/>
    <lineage>
        <taxon>Eukaryota</taxon>
        <taxon>Metazoa</taxon>
        <taxon>Spiralia</taxon>
        <taxon>Lophotrochozoa</taxon>
        <taxon>Platyhelminthes</taxon>
        <taxon>Trematoda</taxon>
        <taxon>Digenea</taxon>
        <taxon>Plagiorchiida</taxon>
        <taxon>Echinostomata</taxon>
        <taxon>Echinostomatoidea</taxon>
        <taxon>Fasciolidae</taxon>
        <taxon>Fasciola</taxon>
    </lineage>
</organism>
<evidence type="ECO:0000256" key="1">
    <source>
        <dbReference type="SAM" id="MobiDB-lite"/>
    </source>
</evidence>
<feature type="compositionally biased region" description="Basic and acidic residues" evidence="1">
    <location>
        <begin position="50"/>
        <end position="67"/>
    </location>
</feature>
<gene>
    <name evidence="2" type="ORF">D915_000128</name>
</gene>
<comment type="caution">
    <text evidence="2">The sequence shown here is derived from an EMBL/GenBank/DDBJ whole genome shotgun (WGS) entry which is preliminary data.</text>
</comment>
<feature type="non-terminal residue" evidence="2">
    <location>
        <position position="504"/>
    </location>
</feature>
<feature type="region of interest" description="Disordered" evidence="1">
    <location>
        <begin position="1"/>
        <end position="155"/>
    </location>
</feature>
<feature type="compositionally biased region" description="Basic and acidic residues" evidence="1">
    <location>
        <begin position="125"/>
        <end position="155"/>
    </location>
</feature>
<feature type="compositionally biased region" description="Basic residues" evidence="1">
    <location>
        <begin position="105"/>
        <end position="114"/>
    </location>
</feature>
<dbReference type="AlphaFoldDB" id="A0A4E0RPQ2"/>
<accession>A0A4E0RPQ2</accession>
<keyword evidence="3" id="KW-1185">Reference proteome</keyword>
<evidence type="ECO:0000313" key="3">
    <source>
        <dbReference type="Proteomes" id="UP000230066"/>
    </source>
</evidence>
<feature type="compositionally biased region" description="Basic residues" evidence="1">
    <location>
        <begin position="9"/>
        <end position="21"/>
    </location>
</feature>
<dbReference type="EMBL" id="JXXN02000020">
    <property type="protein sequence ID" value="THD29021.1"/>
    <property type="molecule type" value="Genomic_DNA"/>
</dbReference>
<feature type="compositionally biased region" description="Polar residues" evidence="1">
    <location>
        <begin position="68"/>
        <end position="78"/>
    </location>
</feature>
<sequence>MESTSQSKPRGRRLKHHKSLGHKTEVDAGETAGSGFGSPGVSPTDSTGSEQEKQQRFEDPLAGRWESRQTPPLEQSPQLPAKFMTENKDLSILDQYSIDREHIERRSKKPRRRKGGEEETENPDEIGRKESGTEHRTTHLETGQEAREFETSFGKEEECTKCSDPVYTPIHLPLSCEIYTPAYCVQATDRFDRLANGEEYKNSLRQHDRNTPEGKSPELNRIDLITGATMKEKGTDEKIEIDLAGKFIPAGSERPQRSLEQQNIRKRNEAESTKQKAAKNGVDIDIECKTTREKFGSGLGKKAKTRGKEVDASVPGVEISGPKLHAPDVNVGMDVGGLGDVGADVSLPKADVSVKAPKFGFKFGKKGKTPKVEGPSLGGSATGTGGADLGVSVKGEAPGGGLKLKLPKFGWPKGSLKFGGDADVSGKVKVPEAGVHVSGPEVGGKIELPQAPGVDASVSLPGLDAGVSGGVRPDLSGDISLTGGVDMPSAEVSVPSKKFHFGFG</sequence>
<protein>
    <submittedName>
        <fullName evidence="2">Uncharacterized protein</fullName>
    </submittedName>
</protein>
<proteinExistence type="predicted"/>
<name>A0A4E0RPQ2_FASHE</name>
<evidence type="ECO:0000313" key="2">
    <source>
        <dbReference type="EMBL" id="THD29021.1"/>
    </source>
</evidence>